<dbReference type="AlphaFoldDB" id="A0A8J1THJ2"/>
<reference evidence="3" key="1">
    <citation type="submission" date="2022-03" db="EMBL/GenBank/DDBJ databases">
        <authorList>
            <person name="Martin C."/>
        </authorList>
    </citation>
    <scope>NUCLEOTIDE SEQUENCE</scope>
</reference>
<keyword evidence="2" id="KW-0812">Transmembrane</keyword>
<evidence type="ECO:0000256" key="2">
    <source>
        <dbReference type="SAM" id="Phobius"/>
    </source>
</evidence>
<feature type="compositionally biased region" description="Basic and acidic residues" evidence="1">
    <location>
        <begin position="153"/>
        <end position="175"/>
    </location>
</feature>
<accession>A0A8J1THJ2</accession>
<dbReference type="EMBL" id="CAIIXF020000002">
    <property type="protein sequence ID" value="CAH1777900.1"/>
    <property type="molecule type" value="Genomic_DNA"/>
</dbReference>
<feature type="compositionally biased region" description="Polar residues" evidence="1">
    <location>
        <begin position="179"/>
        <end position="197"/>
    </location>
</feature>
<keyword evidence="2" id="KW-0472">Membrane</keyword>
<evidence type="ECO:0000256" key="1">
    <source>
        <dbReference type="SAM" id="MobiDB-lite"/>
    </source>
</evidence>
<evidence type="ECO:0000313" key="3">
    <source>
        <dbReference type="EMBL" id="CAH1777900.1"/>
    </source>
</evidence>
<dbReference type="Proteomes" id="UP000749559">
    <property type="component" value="Unassembled WGS sequence"/>
</dbReference>
<keyword evidence="2" id="KW-1133">Transmembrane helix</keyword>
<keyword evidence="4" id="KW-1185">Reference proteome</keyword>
<feature type="compositionally biased region" description="Low complexity" evidence="1">
    <location>
        <begin position="131"/>
        <end position="144"/>
    </location>
</feature>
<feature type="region of interest" description="Disordered" evidence="1">
    <location>
        <begin position="117"/>
        <end position="197"/>
    </location>
</feature>
<sequence length="197" mass="21485">MMDQLAKEEILGSSGNADTHTMNATATSAKYCCITATVVLLSMLFMPFFLLYCLLCPEYFREYARLLIAMSAGTAALVTPWDPKTRKVLNLADNNDSMCGSSYTLYSESTGITASPLNIIPTNKDMKDGETSSSGYSSNEGHSTGRSNGSAKTTHEVLKVDDNRDAFDEFERELDAIGNDTNGTRTQRESISVIQIS</sequence>
<gene>
    <name evidence="3" type="ORF">OFUS_LOCUS4889</name>
</gene>
<evidence type="ECO:0000313" key="4">
    <source>
        <dbReference type="Proteomes" id="UP000749559"/>
    </source>
</evidence>
<name>A0A8J1THJ2_OWEFU</name>
<feature type="transmembrane region" description="Helical" evidence="2">
    <location>
        <begin position="31"/>
        <end position="51"/>
    </location>
</feature>
<organism evidence="3 4">
    <name type="scientific">Owenia fusiformis</name>
    <name type="common">Polychaete worm</name>
    <dbReference type="NCBI Taxonomy" id="6347"/>
    <lineage>
        <taxon>Eukaryota</taxon>
        <taxon>Metazoa</taxon>
        <taxon>Spiralia</taxon>
        <taxon>Lophotrochozoa</taxon>
        <taxon>Annelida</taxon>
        <taxon>Polychaeta</taxon>
        <taxon>Sedentaria</taxon>
        <taxon>Canalipalpata</taxon>
        <taxon>Sabellida</taxon>
        <taxon>Oweniida</taxon>
        <taxon>Oweniidae</taxon>
        <taxon>Owenia</taxon>
    </lineage>
</organism>
<protein>
    <submittedName>
        <fullName evidence="3">Uncharacterized protein</fullName>
    </submittedName>
</protein>
<proteinExistence type="predicted"/>
<comment type="caution">
    <text evidence="3">The sequence shown here is derived from an EMBL/GenBank/DDBJ whole genome shotgun (WGS) entry which is preliminary data.</text>
</comment>